<gene>
    <name evidence="2" type="ORF">PHIM7_310</name>
</gene>
<dbReference type="Pfam" id="PF19835">
    <property type="entry name" value="SegE_GIY-YIG"/>
    <property type="match status" value="1"/>
</dbReference>
<dbReference type="CDD" id="cd10444">
    <property type="entry name" value="GIY-YIG_SegABCDEFG"/>
    <property type="match status" value="1"/>
</dbReference>
<accession>A0A0F6YQP1</accession>
<sequence length="137" mass="16613">MWYFEGKEFTQDDIGSWVGFVYLITDLENDKKYIGKKQFFNKKTLPPLKGMKKKRKKVTESDWQDYFGSNEKIKALVEEHGRDRFRREILKLCRSTSEMTYWETKLQFEHDVLLRDDYYNDYVMCRISGSHLRALKD</sequence>
<reference evidence="2 3" key="1">
    <citation type="submission" date="2015-04" db="EMBL/GenBank/DDBJ databases">
        <authorList>
            <person name="Schouten J.T."/>
            <person name="Crockett J.T."/>
            <person name="Hodson T.S."/>
            <person name="Hyde J.R."/>
            <person name="Smith T.A."/>
            <person name="Merrill B.D."/>
            <person name="Crook M.B."/>
            <person name="Griffitts J.S."/>
            <person name="Burnett S.H."/>
            <person name="Grose J.H."/>
            <person name="Breakwell D.P."/>
        </authorList>
    </citation>
    <scope>NUCLEOTIDE SEQUENCE [LARGE SCALE GENOMIC DNA]</scope>
</reference>
<evidence type="ECO:0000313" key="3">
    <source>
        <dbReference type="Proteomes" id="UP000221947"/>
    </source>
</evidence>
<name>A0A0F6YQP1_9CAUD</name>
<feature type="domain" description="Putative endonuclease SegE-like GIY-YIG" evidence="1">
    <location>
        <begin position="2"/>
        <end position="122"/>
    </location>
</feature>
<protein>
    <submittedName>
        <fullName evidence="2">NAD synthetase</fullName>
    </submittedName>
</protein>
<dbReference type="Gene3D" id="3.40.1440.10">
    <property type="entry name" value="GIY-YIG endonuclease"/>
    <property type="match status" value="1"/>
</dbReference>
<dbReference type="InterPro" id="IPR035901">
    <property type="entry name" value="GIY-YIG_endonuc_sf"/>
</dbReference>
<evidence type="ECO:0000313" key="2">
    <source>
        <dbReference type="EMBL" id="AKF12856.1"/>
    </source>
</evidence>
<organism evidence="2 3">
    <name type="scientific">Sinorhizobium phage phiM7</name>
    <dbReference type="NCBI Taxonomy" id="1647403"/>
    <lineage>
        <taxon>Viruses</taxon>
        <taxon>Duplodnaviria</taxon>
        <taxon>Heunggongvirae</taxon>
        <taxon>Uroviricota</taxon>
        <taxon>Caudoviricetes</taxon>
        <taxon>Emdodecavirus</taxon>
        <taxon>Emdodecavirus M7</taxon>
    </lineage>
</organism>
<dbReference type="Proteomes" id="UP000221947">
    <property type="component" value="Segment"/>
</dbReference>
<dbReference type="InterPro" id="IPR045566">
    <property type="entry name" value="SegE-like_GIY-YIG"/>
</dbReference>
<dbReference type="EMBL" id="KR052480">
    <property type="protein sequence ID" value="AKF12856.1"/>
    <property type="molecule type" value="Genomic_DNA"/>
</dbReference>
<evidence type="ECO:0000259" key="1">
    <source>
        <dbReference type="Pfam" id="PF19835"/>
    </source>
</evidence>
<proteinExistence type="predicted"/>
<keyword evidence="3" id="KW-1185">Reference proteome</keyword>